<feature type="compositionally biased region" description="Basic and acidic residues" evidence="1">
    <location>
        <begin position="69"/>
        <end position="97"/>
    </location>
</feature>
<dbReference type="AlphaFoldDB" id="A0ABD2PRS2"/>
<organism evidence="2 3">
    <name type="scientific">Cichlidogyrus casuarinus</name>
    <dbReference type="NCBI Taxonomy" id="1844966"/>
    <lineage>
        <taxon>Eukaryota</taxon>
        <taxon>Metazoa</taxon>
        <taxon>Spiralia</taxon>
        <taxon>Lophotrochozoa</taxon>
        <taxon>Platyhelminthes</taxon>
        <taxon>Monogenea</taxon>
        <taxon>Monopisthocotylea</taxon>
        <taxon>Dactylogyridea</taxon>
        <taxon>Ancyrocephalidae</taxon>
        <taxon>Cichlidogyrus</taxon>
    </lineage>
</organism>
<comment type="caution">
    <text evidence="2">The sequence shown here is derived from an EMBL/GenBank/DDBJ whole genome shotgun (WGS) entry which is preliminary data.</text>
</comment>
<dbReference type="EMBL" id="JBJKFK010003178">
    <property type="protein sequence ID" value="KAL3310169.1"/>
    <property type="molecule type" value="Genomic_DNA"/>
</dbReference>
<proteinExistence type="predicted"/>
<keyword evidence="3" id="KW-1185">Reference proteome</keyword>
<accession>A0ABD2PRS2</accession>
<feature type="region of interest" description="Disordered" evidence="1">
    <location>
        <begin position="57"/>
        <end position="97"/>
    </location>
</feature>
<sequence length="116" mass="13300">MEIVSINVAANYKFSYKKPGMTKCSSILLRDLYKEPNGREILDSFISSLTVEFEKGNSAVTNESSSDIQQEKTENEHTQDNEDVERTRNDSSHDESLRRQMLLPSYIRLLGLPEQL</sequence>
<gene>
    <name evidence="2" type="ORF">Ciccas_011269</name>
</gene>
<evidence type="ECO:0000313" key="2">
    <source>
        <dbReference type="EMBL" id="KAL3310169.1"/>
    </source>
</evidence>
<evidence type="ECO:0000256" key="1">
    <source>
        <dbReference type="SAM" id="MobiDB-lite"/>
    </source>
</evidence>
<feature type="compositionally biased region" description="Polar residues" evidence="1">
    <location>
        <begin position="58"/>
        <end position="68"/>
    </location>
</feature>
<dbReference type="Proteomes" id="UP001626550">
    <property type="component" value="Unassembled WGS sequence"/>
</dbReference>
<protein>
    <submittedName>
        <fullName evidence="2">Uncharacterized protein</fullName>
    </submittedName>
</protein>
<name>A0ABD2PRS2_9PLAT</name>
<evidence type="ECO:0000313" key="3">
    <source>
        <dbReference type="Proteomes" id="UP001626550"/>
    </source>
</evidence>
<reference evidence="2 3" key="1">
    <citation type="submission" date="2024-11" db="EMBL/GenBank/DDBJ databases">
        <title>Adaptive evolution of stress response genes in parasites aligns with host niche diversity.</title>
        <authorList>
            <person name="Hahn C."/>
            <person name="Resl P."/>
        </authorList>
    </citation>
    <scope>NUCLEOTIDE SEQUENCE [LARGE SCALE GENOMIC DNA]</scope>
    <source>
        <strain evidence="2">EGGRZ-B1_66</strain>
        <tissue evidence="2">Body</tissue>
    </source>
</reference>